<dbReference type="EMBL" id="LOCK01000021">
    <property type="protein sequence ID" value="KTE91643.1"/>
    <property type="molecule type" value="Genomic_DNA"/>
</dbReference>
<dbReference type="PANTHER" id="PTHR30472">
    <property type="entry name" value="FERRIC ENTEROBACTIN TRANSPORT SYSTEM PERMEASE PROTEIN"/>
    <property type="match status" value="1"/>
</dbReference>
<reference evidence="9" key="1">
    <citation type="submission" date="2014-07" db="EMBL/GenBank/DDBJ databases">
        <authorList>
            <person name="Hornung V.Bastian."/>
        </authorList>
    </citation>
    <scope>NUCLEOTIDE SEQUENCE</scope>
    <source>
        <strain evidence="9">PCE-S</strain>
    </source>
</reference>
<evidence type="ECO:0000256" key="5">
    <source>
        <dbReference type="ARBA" id="ARBA00022692"/>
    </source>
</evidence>
<dbReference type="GO" id="GO:0005886">
    <property type="term" value="C:plasma membrane"/>
    <property type="evidence" value="ECO:0007669"/>
    <property type="project" value="UniProtKB-SubCell"/>
</dbReference>
<feature type="transmembrane region" description="Helical" evidence="8">
    <location>
        <begin position="250"/>
        <end position="279"/>
    </location>
</feature>
<feature type="transmembrane region" description="Helical" evidence="8">
    <location>
        <begin position="129"/>
        <end position="147"/>
    </location>
</feature>
<sequence>MHTNRKEGRAGAFPGLLILLFALLVILLLIAVGIGRYPLHPFTVLQVLLAKWVAMEPTWPQQAEGVVFTLRLPRALAAILVGSALSLSGACYQGVFKNPLVAPDVLGVSSGACIGASLGILLGWNASGIQLLAFTGGITAVALTTSIPKITRNQSMMMLVLSGIIVGGLMSSIMGFIKYIADPETQLASITYWQMGSLAKVVSPDLVTVALPILTATGILLLLRWRINVLSLGDREAQSLGIPVIRSRRIVILCATVLTASAVCISGTIGWVGLVIPHFGRMLVGPDNRKLLPVSCLLGGIFLLVIDTCARMMTSAELPLTILTGIVGAPFYFYLLIKQRMKLS</sequence>
<evidence type="ECO:0000256" key="8">
    <source>
        <dbReference type="SAM" id="Phobius"/>
    </source>
</evidence>
<name>A0A098AW58_DESHA</name>
<dbReference type="AlphaFoldDB" id="A0A098AW58"/>
<feature type="transmembrane region" description="Helical" evidence="8">
    <location>
        <begin position="159"/>
        <end position="181"/>
    </location>
</feature>
<comment type="subcellular location">
    <subcellularLocation>
        <location evidence="1">Cell membrane</location>
        <topology evidence="1">Multi-pass membrane protein</topology>
    </subcellularLocation>
</comment>
<protein>
    <submittedName>
        <fullName evidence="9">Hemin transport system permease protein HmuU</fullName>
    </submittedName>
    <submittedName>
        <fullName evidence="10">Iron ABC transporter permease</fullName>
    </submittedName>
</protein>
<feature type="transmembrane region" description="Helical" evidence="8">
    <location>
        <begin position="317"/>
        <end position="337"/>
    </location>
</feature>
<organism evidence="9">
    <name type="scientific">Desulfitobacterium hafniense</name>
    <name type="common">Desulfitobacterium frappieri</name>
    <dbReference type="NCBI Taxonomy" id="49338"/>
    <lineage>
        <taxon>Bacteria</taxon>
        <taxon>Bacillati</taxon>
        <taxon>Bacillota</taxon>
        <taxon>Clostridia</taxon>
        <taxon>Eubacteriales</taxon>
        <taxon>Desulfitobacteriaceae</taxon>
        <taxon>Desulfitobacterium</taxon>
    </lineage>
</organism>
<feature type="transmembrane region" description="Helical" evidence="8">
    <location>
        <begin position="105"/>
        <end position="123"/>
    </location>
</feature>
<dbReference type="Proteomes" id="UP000054623">
    <property type="component" value="Unassembled WGS sequence"/>
</dbReference>
<evidence type="ECO:0000256" key="2">
    <source>
        <dbReference type="ARBA" id="ARBA00007935"/>
    </source>
</evidence>
<proteinExistence type="inferred from homology"/>
<reference evidence="10 11" key="2">
    <citation type="submission" date="2015-12" db="EMBL/GenBank/DDBJ databases">
        <title>Draft Genome Sequence of Desulfitobacterium hafniense Strain DH, a Sulfate-reducing Bacterium Isolated from Paddy Soils.</title>
        <authorList>
            <person name="Bao P."/>
            <person name="Zhang X."/>
            <person name="Li G."/>
        </authorList>
    </citation>
    <scope>NUCLEOTIDE SEQUENCE [LARGE SCALE GENOMIC DNA]</scope>
    <source>
        <strain evidence="10 11">DH</strain>
    </source>
</reference>
<evidence type="ECO:0000313" key="10">
    <source>
        <dbReference type="EMBL" id="KTE91643.1"/>
    </source>
</evidence>
<feature type="transmembrane region" description="Helical" evidence="8">
    <location>
        <begin position="201"/>
        <end position="223"/>
    </location>
</feature>
<keyword evidence="5 8" id="KW-0812">Transmembrane</keyword>
<dbReference type="InterPro" id="IPR037294">
    <property type="entry name" value="ABC_BtuC-like"/>
</dbReference>
<evidence type="ECO:0000256" key="3">
    <source>
        <dbReference type="ARBA" id="ARBA00022448"/>
    </source>
</evidence>
<dbReference type="GO" id="GO:0022857">
    <property type="term" value="F:transmembrane transporter activity"/>
    <property type="evidence" value="ECO:0007669"/>
    <property type="project" value="InterPro"/>
</dbReference>
<dbReference type="Pfam" id="PF01032">
    <property type="entry name" value="FecCD"/>
    <property type="match status" value="1"/>
</dbReference>
<feature type="transmembrane region" description="Helical" evidence="8">
    <location>
        <begin position="12"/>
        <end position="34"/>
    </location>
</feature>
<evidence type="ECO:0000256" key="1">
    <source>
        <dbReference type="ARBA" id="ARBA00004651"/>
    </source>
</evidence>
<dbReference type="GO" id="GO:0033214">
    <property type="term" value="P:siderophore-iron import into cell"/>
    <property type="evidence" value="ECO:0007669"/>
    <property type="project" value="TreeGrafter"/>
</dbReference>
<feature type="transmembrane region" description="Helical" evidence="8">
    <location>
        <begin position="75"/>
        <end position="93"/>
    </location>
</feature>
<accession>A0A098AW58</accession>
<evidence type="ECO:0000313" key="9">
    <source>
        <dbReference type="EMBL" id="CDX00357.1"/>
    </source>
</evidence>
<evidence type="ECO:0000256" key="4">
    <source>
        <dbReference type="ARBA" id="ARBA00022475"/>
    </source>
</evidence>
<keyword evidence="6 8" id="KW-1133">Transmembrane helix</keyword>
<dbReference type="InterPro" id="IPR000522">
    <property type="entry name" value="ABC_transptr_permease_BtuC"/>
</dbReference>
<keyword evidence="3" id="KW-0813">Transport</keyword>
<evidence type="ECO:0000256" key="6">
    <source>
        <dbReference type="ARBA" id="ARBA00022989"/>
    </source>
</evidence>
<keyword evidence="4" id="KW-1003">Cell membrane</keyword>
<dbReference type="RefSeq" id="WP_005810402.1">
    <property type="nucleotide sequence ID" value="NZ_CABKQQ010000025.1"/>
</dbReference>
<dbReference type="EMBL" id="LK996017">
    <property type="protein sequence ID" value="CDX00357.1"/>
    <property type="molecule type" value="Genomic_DNA"/>
</dbReference>
<dbReference type="PANTHER" id="PTHR30472:SF70">
    <property type="entry name" value="MOLYBDATE IMPORT SYSTEM PERMEASE PROTEIN MOLB"/>
    <property type="match status" value="1"/>
</dbReference>
<evidence type="ECO:0000256" key="7">
    <source>
        <dbReference type="ARBA" id="ARBA00023136"/>
    </source>
</evidence>
<keyword evidence="7 8" id="KW-0472">Membrane</keyword>
<gene>
    <name evidence="10" type="ORF">AT727_21230</name>
    <name evidence="9" type="ORF">DPCES_0470</name>
</gene>
<dbReference type="SUPFAM" id="SSF81345">
    <property type="entry name" value="ABC transporter involved in vitamin B12 uptake, BtuC"/>
    <property type="match status" value="1"/>
</dbReference>
<dbReference type="PATRIC" id="fig|49338.4.peg.499"/>
<dbReference type="FunFam" id="1.10.3470.10:FF:000001">
    <property type="entry name" value="Vitamin B12 ABC transporter permease BtuC"/>
    <property type="match status" value="1"/>
</dbReference>
<dbReference type="Gene3D" id="1.10.3470.10">
    <property type="entry name" value="ABC transporter involved in vitamin B12 uptake, BtuC"/>
    <property type="match status" value="1"/>
</dbReference>
<evidence type="ECO:0000313" key="11">
    <source>
        <dbReference type="Proteomes" id="UP000054623"/>
    </source>
</evidence>
<dbReference type="CDD" id="cd06550">
    <property type="entry name" value="TM_ABC_iron-siderophores_like"/>
    <property type="match status" value="1"/>
</dbReference>
<comment type="similarity">
    <text evidence="2">Belongs to the binding-protein-dependent transport system permease family. FecCD subfamily.</text>
</comment>
<dbReference type="OrthoDB" id="9792889at2"/>